<keyword evidence="5 6" id="KW-0456">Lyase</keyword>
<dbReference type="PANTHER" id="PTHR12592:SF0">
    <property type="entry name" value="ATP-DEPENDENT (S)-NAD(P)H-HYDRATE DEHYDRATASE"/>
    <property type="match status" value="1"/>
</dbReference>
<comment type="subunit">
    <text evidence="6">Homotetramer.</text>
</comment>
<feature type="binding site" evidence="6">
    <location>
        <begin position="193"/>
        <end position="197"/>
    </location>
    <ligand>
        <name>AMP</name>
        <dbReference type="ChEBI" id="CHEBI:456215"/>
    </ligand>
</feature>
<dbReference type="PANTHER" id="PTHR12592">
    <property type="entry name" value="ATP-DEPENDENT (S)-NAD(P)H-HYDRATE DEHYDRATASE FAMILY MEMBER"/>
    <property type="match status" value="1"/>
</dbReference>
<sequence length="283" mass="30036">MLAANTLPLQKATALTHAFIARLVQPRDTFAHKGNFGHALLIAGNTGKMGAALLAAKACLRSGAGLVTVQALADTFTIVQVAIPEAMCVARNAEIAYEKYTAIGIGPGLGTDTISSKLVNKVLNNATQPLVLDADALNIIAANHLLEHIPSNAIITPHAIEFDRLFGNHHNDAERWLTAIEASTKYPFVIVLKGHHTLIAQHGKAWYNTTGNAGMAKGGSGDVLTGIITALLAQRYTLEHTAILGVYLHGLAGDLMLTNEAMESVLPTDLIAHIGKAYLYLRS</sequence>
<dbReference type="EC" id="4.2.1.136" evidence="6"/>
<dbReference type="SUPFAM" id="SSF53613">
    <property type="entry name" value="Ribokinase-like"/>
    <property type="match status" value="1"/>
</dbReference>
<comment type="catalytic activity">
    <reaction evidence="6">
        <text>(6S)-NADPHX + ADP = AMP + phosphate + NADPH + H(+)</text>
        <dbReference type="Rhea" id="RHEA:32235"/>
        <dbReference type="ChEBI" id="CHEBI:15378"/>
        <dbReference type="ChEBI" id="CHEBI:43474"/>
        <dbReference type="ChEBI" id="CHEBI:57783"/>
        <dbReference type="ChEBI" id="CHEBI:64076"/>
        <dbReference type="ChEBI" id="CHEBI:456215"/>
        <dbReference type="ChEBI" id="CHEBI:456216"/>
        <dbReference type="EC" id="4.2.1.136"/>
    </reaction>
</comment>
<dbReference type="InterPro" id="IPR029056">
    <property type="entry name" value="Ribokinase-like"/>
</dbReference>
<keyword evidence="1 6" id="KW-0547">Nucleotide-binding</keyword>
<evidence type="ECO:0000256" key="2">
    <source>
        <dbReference type="ARBA" id="ARBA00022840"/>
    </source>
</evidence>
<dbReference type="NCBIfam" id="TIGR00196">
    <property type="entry name" value="yjeF_cterm"/>
    <property type="match status" value="1"/>
</dbReference>
<dbReference type="InterPro" id="IPR017953">
    <property type="entry name" value="Carbohydrate_kinase_pred_CS"/>
</dbReference>
<protein>
    <recommendedName>
        <fullName evidence="6">ADP-dependent (S)-NAD(P)H-hydrate dehydratase</fullName>
        <ecNumber evidence="6">4.2.1.136</ecNumber>
    </recommendedName>
    <alternativeName>
        <fullName evidence="6">ADP-dependent NAD(P)HX dehydratase</fullName>
    </alternativeName>
</protein>
<name>A0ABV8PWK8_9BACT</name>
<evidence type="ECO:0000313" key="8">
    <source>
        <dbReference type="EMBL" id="MFC4231771.1"/>
    </source>
</evidence>
<dbReference type="Gene3D" id="3.40.1190.20">
    <property type="match status" value="1"/>
</dbReference>
<evidence type="ECO:0000256" key="1">
    <source>
        <dbReference type="ARBA" id="ARBA00022741"/>
    </source>
</evidence>
<dbReference type="RefSeq" id="WP_379013366.1">
    <property type="nucleotide sequence ID" value="NZ_JBHSDC010000012.1"/>
</dbReference>
<dbReference type="CDD" id="cd01171">
    <property type="entry name" value="YXKO-related"/>
    <property type="match status" value="1"/>
</dbReference>
<dbReference type="PROSITE" id="PS51383">
    <property type="entry name" value="YJEF_C_3"/>
    <property type="match status" value="1"/>
</dbReference>
<dbReference type="InterPro" id="IPR000631">
    <property type="entry name" value="CARKD"/>
</dbReference>
<keyword evidence="4 6" id="KW-0520">NAD</keyword>
<organism evidence="8 9">
    <name type="scientific">Parasediminibacterium paludis</name>
    <dbReference type="NCBI Taxonomy" id="908966"/>
    <lineage>
        <taxon>Bacteria</taxon>
        <taxon>Pseudomonadati</taxon>
        <taxon>Bacteroidota</taxon>
        <taxon>Chitinophagia</taxon>
        <taxon>Chitinophagales</taxon>
        <taxon>Chitinophagaceae</taxon>
        <taxon>Parasediminibacterium</taxon>
    </lineage>
</organism>
<proteinExistence type="inferred from homology"/>
<dbReference type="HAMAP" id="MF_01965">
    <property type="entry name" value="NADHX_dehydratase"/>
    <property type="match status" value="1"/>
</dbReference>
<accession>A0ABV8PWK8</accession>
<keyword evidence="3 6" id="KW-0521">NADP</keyword>
<comment type="function">
    <text evidence="6">Catalyzes the dehydration of the S-form of NAD(P)HX at the expense of ADP, which is converted to AMP. Together with NAD(P)HX epimerase, which catalyzes the epimerization of the S- and R-forms, the enzyme allows the repair of both epimers of NAD(P)HX, a damaged form of NAD(P)H that is a result of enzymatic or heat-dependent hydration.</text>
</comment>
<dbReference type="EMBL" id="JBHSDC010000012">
    <property type="protein sequence ID" value="MFC4231771.1"/>
    <property type="molecule type" value="Genomic_DNA"/>
</dbReference>
<reference evidence="9" key="1">
    <citation type="journal article" date="2019" name="Int. J. Syst. Evol. Microbiol.">
        <title>The Global Catalogue of Microorganisms (GCM) 10K type strain sequencing project: providing services to taxonomists for standard genome sequencing and annotation.</title>
        <authorList>
            <consortium name="The Broad Institute Genomics Platform"/>
            <consortium name="The Broad Institute Genome Sequencing Center for Infectious Disease"/>
            <person name="Wu L."/>
            <person name="Ma J."/>
        </authorList>
    </citation>
    <scope>NUCLEOTIDE SEQUENCE [LARGE SCALE GENOMIC DNA]</scope>
    <source>
        <strain evidence="9">CECT 8010</strain>
    </source>
</reference>
<comment type="similarity">
    <text evidence="6">Belongs to the NnrD/CARKD family.</text>
</comment>
<feature type="domain" description="YjeF C-terminal" evidence="7">
    <location>
        <begin position="16"/>
        <end position="281"/>
    </location>
</feature>
<dbReference type="PROSITE" id="PS01050">
    <property type="entry name" value="YJEF_C_2"/>
    <property type="match status" value="1"/>
</dbReference>
<comment type="catalytic activity">
    <reaction evidence="6">
        <text>(6S)-NADHX + ADP = AMP + phosphate + NADH + H(+)</text>
        <dbReference type="Rhea" id="RHEA:32223"/>
        <dbReference type="ChEBI" id="CHEBI:15378"/>
        <dbReference type="ChEBI" id="CHEBI:43474"/>
        <dbReference type="ChEBI" id="CHEBI:57945"/>
        <dbReference type="ChEBI" id="CHEBI:64074"/>
        <dbReference type="ChEBI" id="CHEBI:456215"/>
        <dbReference type="ChEBI" id="CHEBI:456216"/>
        <dbReference type="EC" id="4.2.1.136"/>
    </reaction>
</comment>
<evidence type="ECO:0000256" key="3">
    <source>
        <dbReference type="ARBA" id="ARBA00022857"/>
    </source>
</evidence>
<feature type="binding site" evidence="6">
    <location>
        <position position="221"/>
    </location>
    <ligand>
        <name>AMP</name>
        <dbReference type="ChEBI" id="CHEBI:456215"/>
    </ligand>
</feature>
<evidence type="ECO:0000256" key="6">
    <source>
        <dbReference type="HAMAP-Rule" id="MF_01965"/>
    </source>
</evidence>
<evidence type="ECO:0000313" key="9">
    <source>
        <dbReference type="Proteomes" id="UP001595906"/>
    </source>
</evidence>
<feature type="binding site" evidence="6">
    <location>
        <position position="51"/>
    </location>
    <ligand>
        <name>(6S)-NADPHX</name>
        <dbReference type="ChEBI" id="CHEBI:64076"/>
    </ligand>
</feature>
<feature type="binding site" evidence="6">
    <location>
        <position position="222"/>
    </location>
    <ligand>
        <name>(6S)-NADPHX</name>
        <dbReference type="ChEBI" id="CHEBI:64076"/>
    </ligand>
</feature>
<evidence type="ECO:0000259" key="7">
    <source>
        <dbReference type="PROSITE" id="PS51383"/>
    </source>
</evidence>
<dbReference type="Proteomes" id="UP001595906">
    <property type="component" value="Unassembled WGS sequence"/>
</dbReference>
<gene>
    <name evidence="6" type="primary">nnrD</name>
    <name evidence="8" type="ORF">ACFOW1_07705</name>
</gene>
<keyword evidence="9" id="KW-1185">Reference proteome</keyword>
<evidence type="ECO:0000256" key="5">
    <source>
        <dbReference type="ARBA" id="ARBA00023239"/>
    </source>
</evidence>
<comment type="cofactor">
    <cofactor evidence="6">
        <name>Mg(2+)</name>
        <dbReference type="ChEBI" id="CHEBI:18420"/>
    </cofactor>
</comment>
<evidence type="ECO:0000256" key="4">
    <source>
        <dbReference type="ARBA" id="ARBA00023027"/>
    </source>
</evidence>
<comment type="caution">
    <text evidence="8">The sequence shown here is derived from an EMBL/GenBank/DDBJ whole genome shotgun (WGS) entry which is preliminary data.</text>
</comment>
<dbReference type="Pfam" id="PF01256">
    <property type="entry name" value="Carb_kinase"/>
    <property type="match status" value="1"/>
</dbReference>
<keyword evidence="2 6" id="KW-0067">ATP-binding</keyword>
<feature type="binding site" evidence="6">
    <location>
        <position position="158"/>
    </location>
    <ligand>
        <name>(6S)-NADPHX</name>
        <dbReference type="ChEBI" id="CHEBI:64076"/>
    </ligand>
</feature>
<feature type="binding site" evidence="6">
    <location>
        <position position="108"/>
    </location>
    <ligand>
        <name>(6S)-NADPHX</name>
        <dbReference type="ChEBI" id="CHEBI:64076"/>
    </ligand>
</feature>